<feature type="compositionally biased region" description="Low complexity" evidence="3">
    <location>
        <begin position="106"/>
        <end position="122"/>
    </location>
</feature>
<sequence>MGKSDKKVSKKAEKADTKVVEKDTDKKAGKTSKAAKSKAAFKQTPTSSKDILAKAKKAAKAKSDSESDSDEKEKKVKPKANGKAKAPASSNESSEDSSSEDEKPKAVQVKKALAAAKKGAPSSEEDSSDSDSKPQSKTKKPSAAAKPSKTAPSSSSSESDSDTSASDGEGVKKPLGKKAAATASPVKKDDSSSESESDDEEKEEPVAATPNKKDSSSGSSDSSSDESSTKKTITSKTSKDESSDSDDSDVEMEEGVKAASVVNGKRKATEDTQVPPKKVKLANGEASPAEEEVKSIFVGQLSWNVDNDWLGQEFTECGEVVSATVQMDRNTGRSRGFGYVHFSSSDAVTKALEMNGKEIDGRPIKVDKSTPPNKDTVREKRAQTFGDQTSPPSHTLFVGNLSFSANEDSVWEFFNDYGVKTVRLPTDRETGKPKGYGYVEFDDIEGAKKAFEALSGQELDGRSVRLDYSQPRDSAGGGRGGGRGGRGGFGGGGGRGGFGGGGGRGGFGGGGGRGGFGGGRGGGDRGRGGRGGRGGPRGGNPRSGGIVPHESKKITF</sequence>
<organism evidence="5 6">
    <name type="scientific">Lentinula lateritia</name>
    <dbReference type="NCBI Taxonomy" id="40482"/>
    <lineage>
        <taxon>Eukaryota</taxon>
        <taxon>Fungi</taxon>
        <taxon>Dikarya</taxon>
        <taxon>Basidiomycota</taxon>
        <taxon>Agaricomycotina</taxon>
        <taxon>Agaricomycetes</taxon>
        <taxon>Agaricomycetidae</taxon>
        <taxon>Agaricales</taxon>
        <taxon>Marasmiineae</taxon>
        <taxon>Omphalotaceae</taxon>
        <taxon>Lentinula</taxon>
    </lineage>
</organism>
<dbReference type="AlphaFoldDB" id="A0A9W9DEP1"/>
<feature type="compositionally biased region" description="Low complexity" evidence="3">
    <location>
        <begin position="83"/>
        <end position="92"/>
    </location>
</feature>
<dbReference type="PROSITE" id="PS50102">
    <property type="entry name" value="RRM"/>
    <property type="match status" value="2"/>
</dbReference>
<feature type="compositionally biased region" description="Gly residues" evidence="3">
    <location>
        <begin position="529"/>
        <end position="542"/>
    </location>
</feature>
<feature type="compositionally biased region" description="Low complexity" evidence="3">
    <location>
        <begin position="37"/>
        <end position="50"/>
    </location>
</feature>
<dbReference type="PANTHER" id="PTHR23236:SF11">
    <property type="entry name" value="EUKARYOTIC TRANSLATION INITIATION FACTOR 4H"/>
    <property type="match status" value="1"/>
</dbReference>
<feature type="region of interest" description="Disordered" evidence="3">
    <location>
        <begin position="1"/>
        <end position="290"/>
    </location>
</feature>
<dbReference type="EMBL" id="JANVFS010000044">
    <property type="protein sequence ID" value="KAJ4466708.1"/>
    <property type="molecule type" value="Genomic_DNA"/>
</dbReference>
<dbReference type="InterPro" id="IPR000504">
    <property type="entry name" value="RRM_dom"/>
</dbReference>
<proteinExistence type="predicted"/>
<feature type="compositionally biased region" description="Acidic residues" evidence="3">
    <location>
        <begin position="243"/>
        <end position="253"/>
    </location>
</feature>
<reference evidence="5" key="1">
    <citation type="submission" date="2022-08" db="EMBL/GenBank/DDBJ databases">
        <authorList>
            <consortium name="DOE Joint Genome Institute"/>
            <person name="Min B."/>
            <person name="Riley R."/>
            <person name="Sierra-Patev S."/>
            <person name="Naranjo-Ortiz M."/>
            <person name="Looney B."/>
            <person name="Konkel Z."/>
            <person name="Slot J.C."/>
            <person name="Sakamoto Y."/>
            <person name="Steenwyk J.L."/>
            <person name="Rokas A."/>
            <person name="Carro J."/>
            <person name="Camarero S."/>
            <person name="Ferreira P."/>
            <person name="Molpeceres G."/>
            <person name="Ruiz-Duenas F.J."/>
            <person name="Serrano A."/>
            <person name="Henrissat B."/>
            <person name="Drula E."/>
            <person name="Hughes K.W."/>
            <person name="Mata J.L."/>
            <person name="Ishikawa N.K."/>
            <person name="Vargas-Isla R."/>
            <person name="Ushijima S."/>
            <person name="Smith C.A."/>
            <person name="Ahrendt S."/>
            <person name="Andreopoulos W."/>
            <person name="He G."/>
            <person name="Labutti K."/>
            <person name="Lipzen A."/>
            <person name="Ng V."/>
            <person name="Sandor L."/>
            <person name="Barry K."/>
            <person name="Martinez A.T."/>
            <person name="Xiao Y."/>
            <person name="Gibbons J.G."/>
            <person name="Terashima K."/>
            <person name="Hibbett D.S."/>
            <person name="Grigoriev I.V."/>
        </authorList>
    </citation>
    <scope>NUCLEOTIDE SEQUENCE</scope>
    <source>
        <strain evidence="5">Sp2 HRB7682 ss15</strain>
    </source>
</reference>
<evidence type="ECO:0000256" key="1">
    <source>
        <dbReference type="ARBA" id="ARBA00022884"/>
    </source>
</evidence>
<feature type="compositionally biased region" description="Basic and acidic residues" evidence="3">
    <location>
        <begin position="1"/>
        <end position="28"/>
    </location>
</feature>
<evidence type="ECO:0000256" key="3">
    <source>
        <dbReference type="SAM" id="MobiDB-lite"/>
    </source>
</evidence>
<dbReference type="SUPFAM" id="SSF54928">
    <property type="entry name" value="RNA-binding domain, RBD"/>
    <property type="match status" value="2"/>
</dbReference>
<dbReference type="Pfam" id="PF00076">
    <property type="entry name" value="RRM_1"/>
    <property type="match status" value="2"/>
</dbReference>
<dbReference type="SMART" id="SM00360">
    <property type="entry name" value="RRM"/>
    <property type="match status" value="2"/>
</dbReference>
<name>A0A9W9DEP1_9AGAR</name>
<gene>
    <name evidence="5" type="ORF">C8J55DRAFT_461928</name>
</gene>
<dbReference type="Gene3D" id="3.30.70.330">
    <property type="match status" value="2"/>
</dbReference>
<evidence type="ECO:0000313" key="6">
    <source>
        <dbReference type="Proteomes" id="UP001150238"/>
    </source>
</evidence>
<feature type="compositionally biased region" description="Acidic residues" evidence="3">
    <location>
        <begin position="192"/>
        <end position="203"/>
    </location>
</feature>
<feature type="domain" description="RRM" evidence="4">
    <location>
        <begin position="294"/>
        <end position="371"/>
    </location>
</feature>
<keyword evidence="1 2" id="KW-0694">RNA-binding</keyword>
<evidence type="ECO:0000256" key="2">
    <source>
        <dbReference type="PROSITE-ProRule" id="PRU00176"/>
    </source>
</evidence>
<feature type="compositionally biased region" description="Low complexity" evidence="3">
    <location>
        <begin position="216"/>
        <end position="236"/>
    </location>
</feature>
<dbReference type="InterPro" id="IPR035979">
    <property type="entry name" value="RBD_domain_sf"/>
</dbReference>
<feature type="compositionally biased region" description="Low complexity" evidence="3">
    <location>
        <begin position="141"/>
        <end position="167"/>
    </location>
</feature>
<accession>A0A9W9DEP1</accession>
<reference evidence="5" key="2">
    <citation type="journal article" date="2023" name="Proc. Natl. Acad. Sci. U.S.A.">
        <title>A global phylogenomic analysis of the shiitake genus Lentinula.</title>
        <authorList>
            <person name="Sierra-Patev S."/>
            <person name="Min B."/>
            <person name="Naranjo-Ortiz M."/>
            <person name="Looney B."/>
            <person name="Konkel Z."/>
            <person name="Slot J.C."/>
            <person name="Sakamoto Y."/>
            <person name="Steenwyk J.L."/>
            <person name="Rokas A."/>
            <person name="Carro J."/>
            <person name="Camarero S."/>
            <person name="Ferreira P."/>
            <person name="Molpeceres G."/>
            <person name="Ruiz-Duenas F.J."/>
            <person name="Serrano A."/>
            <person name="Henrissat B."/>
            <person name="Drula E."/>
            <person name="Hughes K.W."/>
            <person name="Mata J.L."/>
            <person name="Ishikawa N.K."/>
            <person name="Vargas-Isla R."/>
            <person name="Ushijima S."/>
            <person name="Smith C.A."/>
            <person name="Donoghue J."/>
            <person name="Ahrendt S."/>
            <person name="Andreopoulos W."/>
            <person name="He G."/>
            <person name="LaButti K."/>
            <person name="Lipzen A."/>
            <person name="Ng V."/>
            <person name="Riley R."/>
            <person name="Sandor L."/>
            <person name="Barry K."/>
            <person name="Martinez A.T."/>
            <person name="Xiao Y."/>
            <person name="Gibbons J.G."/>
            <person name="Terashima K."/>
            <person name="Grigoriev I.V."/>
            <person name="Hibbett D."/>
        </authorList>
    </citation>
    <scope>NUCLEOTIDE SEQUENCE</scope>
    <source>
        <strain evidence="5">Sp2 HRB7682 ss15</strain>
    </source>
</reference>
<dbReference type="InterPro" id="IPR012677">
    <property type="entry name" value="Nucleotide-bd_a/b_plait_sf"/>
</dbReference>
<evidence type="ECO:0000313" key="5">
    <source>
        <dbReference type="EMBL" id="KAJ4466708.1"/>
    </source>
</evidence>
<feature type="region of interest" description="Disordered" evidence="3">
    <location>
        <begin position="462"/>
        <end position="556"/>
    </location>
</feature>
<protein>
    <recommendedName>
        <fullName evidence="4">RRM domain-containing protein</fullName>
    </recommendedName>
</protein>
<comment type="caution">
    <text evidence="5">The sequence shown here is derived from an EMBL/GenBank/DDBJ whole genome shotgun (WGS) entry which is preliminary data.</text>
</comment>
<dbReference type="Proteomes" id="UP001150238">
    <property type="component" value="Unassembled WGS sequence"/>
</dbReference>
<feature type="compositionally biased region" description="Gly residues" evidence="3">
    <location>
        <begin position="475"/>
        <end position="521"/>
    </location>
</feature>
<dbReference type="PANTHER" id="PTHR23236">
    <property type="entry name" value="EUKARYOTIC TRANSLATION INITIATION FACTOR 4B/4H"/>
    <property type="match status" value="1"/>
</dbReference>
<dbReference type="GO" id="GO:0003723">
    <property type="term" value="F:RNA binding"/>
    <property type="evidence" value="ECO:0007669"/>
    <property type="project" value="UniProtKB-UniRule"/>
</dbReference>
<feature type="domain" description="RRM" evidence="4">
    <location>
        <begin position="394"/>
        <end position="471"/>
    </location>
</feature>
<evidence type="ECO:0000259" key="4">
    <source>
        <dbReference type="PROSITE" id="PS50102"/>
    </source>
</evidence>